<dbReference type="PANTHER" id="PTHR21624">
    <property type="entry name" value="STEROL DESATURASE-RELATED PROTEIN"/>
    <property type="match status" value="1"/>
</dbReference>
<evidence type="ECO:0000256" key="4">
    <source>
        <dbReference type="ARBA" id="ARBA00023002"/>
    </source>
</evidence>
<dbReference type="PANTHER" id="PTHR21624:SF1">
    <property type="entry name" value="ALKYLGLYCEROL MONOOXYGENASE"/>
    <property type="match status" value="1"/>
</dbReference>
<accession>A0A3E0H7X5</accession>
<comment type="subcellular location">
    <subcellularLocation>
        <location evidence="1">Endomembrane system</location>
        <topology evidence="1">Multi-pass membrane protein</topology>
    </subcellularLocation>
</comment>
<feature type="domain" description="Fatty acid hydroxylase" evidence="8">
    <location>
        <begin position="102"/>
        <end position="234"/>
    </location>
</feature>
<dbReference type="GO" id="GO:0006643">
    <property type="term" value="P:membrane lipid metabolic process"/>
    <property type="evidence" value="ECO:0007669"/>
    <property type="project" value="TreeGrafter"/>
</dbReference>
<dbReference type="GO" id="GO:0005506">
    <property type="term" value="F:iron ion binding"/>
    <property type="evidence" value="ECO:0007669"/>
    <property type="project" value="InterPro"/>
</dbReference>
<dbReference type="Proteomes" id="UP000256774">
    <property type="component" value="Unassembled WGS sequence"/>
</dbReference>
<keyword evidence="5" id="KW-0443">Lipid metabolism</keyword>
<evidence type="ECO:0000256" key="6">
    <source>
        <dbReference type="ARBA" id="ARBA00023136"/>
    </source>
</evidence>
<keyword evidence="10" id="KW-1185">Reference proteome</keyword>
<dbReference type="GO" id="GO:0008610">
    <property type="term" value="P:lipid biosynthetic process"/>
    <property type="evidence" value="ECO:0007669"/>
    <property type="project" value="InterPro"/>
</dbReference>
<sequence>MDTLTTLLQPIFGDQIDWKQVFLIGMTPLFLLAFVVEFSVQKQREKTASFQFKEVFANLSLGAAYQIFEALMWVVFTAAIFAWVYSFRLFDVPVNGWTIVPIYVAVELCFYIYHRSSHRIRWFWAAHVPHHSGEFMNFTTAMRQSVLNAFSGIWVFYIGLCFLGVPPVVVMFCLAVSLAYQYFIHTESIGKLPRWFEAVFNTPSHHRVHHGRNPQYIDKNYGGSLIIFDRLFGTFEPEVEAVTFGITEQIHSYNPLVLNVHEAVDMFRDAMAPGAWHQRVKHFVMPPDWQRPGHQAIRTWPVTSHAPRAERTITPDIMRSE</sequence>
<dbReference type="GO" id="GO:0050479">
    <property type="term" value="F:glyceryl-ether monooxygenase activity"/>
    <property type="evidence" value="ECO:0007669"/>
    <property type="project" value="TreeGrafter"/>
</dbReference>
<keyword evidence="4" id="KW-0560">Oxidoreductase</keyword>
<evidence type="ECO:0000256" key="5">
    <source>
        <dbReference type="ARBA" id="ARBA00023098"/>
    </source>
</evidence>
<dbReference type="EMBL" id="QUNR01000002">
    <property type="protein sequence ID" value="REH38936.1"/>
    <property type="molecule type" value="Genomic_DNA"/>
</dbReference>
<name>A0A3E0H7X5_9GAMM</name>
<dbReference type="OrthoDB" id="9770329at2"/>
<evidence type="ECO:0000256" key="3">
    <source>
        <dbReference type="ARBA" id="ARBA00022989"/>
    </source>
</evidence>
<protein>
    <submittedName>
        <fullName evidence="9">Sterol desaturase/sphingolipid hydroxylase (Fatty acid hydroxylase superfamily)</fullName>
    </submittedName>
</protein>
<keyword evidence="2 7" id="KW-0812">Transmembrane</keyword>
<evidence type="ECO:0000259" key="8">
    <source>
        <dbReference type="Pfam" id="PF04116"/>
    </source>
</evidence>
<feature type="transmembrane region" description="Helical" evidence="7">
    <location>
        <begin position="61"/>
        <end position="84"/>
    </location>
</feature>
<dbReference type="Pfam" id="PF04116">
    <property type="entry name" value="FA_hydroxylase"/>
    <property type="match status" value="1"/>
</dbReference>
<feature type="transmembrane region" description="Helical" evidence="7">
    <location>
        <begin position="96"/>
        <end position="113"/>
    </location>
</feature>
<evidence type="ECO:0000313" key="9">
    <source>
        <dbReference type="EMBL" id="REH38936.1"/>
    </source>
</evidence>
<gene>
    <name evidence="9" type="ORF">DFR26_1105</name>
</gene>
<dbReference type="AlphaFoldDB" id="A0A3E0H7X5"/>
<evidence type="ECO:0000256" key="1">
    <source>
        <dbReference type="ARBA" id="ARBA00004127"/>
    </source>
</evidence>
<evidence type="ECO:0000313" key="10">
    <source>
        <dbReference type="Proteomes" id="UP000256774"/>
    </source>
</evidence>
<dbReference type="GO" id="GO:0012505">
    <property type="term" value="C:endomembrane system"/>
    <property type="evidence" value="ECO:0007669"/>
    <property type="project" value="UniProtKB-SubCell"/>
</dbReference>
<reference evidence="9 10" key="1">
    <citation type="submission" date="2018-08" db="EMBL/GenBank/DDBJ databases">
        <title>Genomic Encyclopedia of Type Strains, Phase IV (KMG-IV): sequencing the most valuable type-strain genomes for metagenomic binning, comparative biology and taxonomic classification.</title>
        <authorList>
            <person name="Goeker M."/>
        </authorList>
    </citation>
    <scope>NUCLEOTIDE SEQUENCE [LARGE SCALE GENOMIC DNA]</scope>
    <source>
        <strain evidence="9 10">DSM 26022</strain>
    </source>
</reference>
<keyword evidence="6 7" id="KW-0472">Membrane</keyword>
<evidence type="ECO:0000256" key="2">
    <source>
        <dbReference type="ARBA" id="ARBA00022692"/>
    </source>
</evidence>
<dbReference type="GO" id="GO:0016020">
    <property type="term" value="C:membrane"/>
    <property type="evidence" value="ECO:0007669"/>
    <property type="project" value="GOC"/>
</dbReference>
<dbReference type="InterPro" id="IPR006694">
    <property type="entry name" value="Fatty_acid_hydroxylase"/>
</dbReference>
<comment type="caution">
    <text evidence="9">The sequence shown here is derived from an EMBL/GenBank/DDBJ whole genome shotgun (WGS) entry which is preliminary data.</text>
</comment>
<dbReference type="RefSeq" id="WP_116207955.1">
    <property type="nucleotide sequence ID" value="NZ_QUNR01000002.1"/>
</dbReference>
<organism evidence="9 10">
    <name type="scientific">Paraperlucidibaca baekdonensis</name>
    <dbReference type="NCBI Taxonomy" id="748120"/>
    <lineage>
        <taxon>Bacteria</taxon>
        <taxon>Pseudomonadati</taxon>
        <taxon>Pseudomonadota</taxon>
        <taxon>Gammaproteobacteria</taxon>
        <taxon>Moraxellales</taxon>
        <taxon>Moraxellaceae</taxon>
        <taxon>Paraperlucidibaca</taxon>
    </lineage>
</organism>
<feature type="transmembrane region" description="Helical" evidence="7">
    <location>
        <begin position="20"/>
        <end position="40"/>
    </location>
</feature>
<dbReference type="InterPro" id="IPR051689">
    <property type="entry name" value="Sterol_desaturase/TMEM195"/>
</dbReference>
<proteinExistence type="predicted"/>
<feature type="transmembrane region" description="Helical" evidence="7">
    <location>
        <begin position="153"/>
        <end position="183"/>
    </location>
</feature>
<keyword evidence="3 7" id="KW-1133">Transmembrane helix</keyword>
<evidence type="ECO:0000256" key="7">
    <source>
        <dbReference type="SAM" id="Phobius"/>
    </source>
</evidence>